<protein>
    <submittedName>
        <fullName evidence="1">CoF synthetase</fullName>
    </submittedName>
</protein>
<evidence type="ECO:0000313" key="2">
    <source>
        <dbReference type="Proteomes" id="UP000235598"/>
    </source>
</evidence>
<dbReference type="InterPro" id="IPR042099">
    <property type="entry name" value="ANL_N_sf"/>
</dbReference>
<dbReference type="PANTHER" id="PTHR43845">
    <property type="entry name" value="BLR5969 PROTEIN"/>
    <property type="match status" value="1"/>
</dbReference>
<dbReference type="Proteomes" id="UP000235598">
    <property type="component" value="Unassembled WGS sequence"/>
</dbReference>
<proteinExistence type="predicted"/>
<comment type="caution">
    <text evidence="1">The sequence shown here is derived from an EMBL/GenBank/DDBJ whole genome shotgun (WGS) entry which is preliminary data.</text>
</comment>
<dbReference type="AlphaFoldDB" id="A0A2N6VN36"/>
<evidence type="ECO:0000313" key="1">
    <source>
        <dbReference type="EMBL" id="PMD05561.1"/>
    </source>
</evidence>
<gene>
    <name evidence="1" type="ORF">CJ199_05990</name>
</gene>
<accession>A0A2N6VN36</accession>
<organism evidence="1 2">
    <name type="scientific">Brevibacterium paucivorans</name>
    <dbReference type="NCBI Taxonomy" id="170994"/>
    <lineage>
        <taxon>Bacteria</taxon>
        <taxon>Bacillati</taxon>
        <taxon>Actinomycetota</taxon>
        <taxon>Actinomycetes</taxon>
        <taxon>Micrococcales</taxon>
        <taxon>Brevibacteriaceae</taxon>
        <taxon>Brevibacterium</taxon>
    </lineage>
</organism>
<dbReference type="EMBL" id="PNHK01000002">
    <property type="protein sequence ID" value="PMD05561.1"/>
    <property type="molecule type" value="Genomic_DNA"/>
</dbReference>
<dbReference type="Gene3D" id="3.40.50.12780">
    <property type="entry name" value="N-terminal domain of ligase-like"/>
    <property type="match status" value="1"/>
</dbReference>
<dbReference type="SUPFAM" id="SSF56801">
    <property type="entry name" value="Acetyl-CoA synthetase-like"/>
    <property type="match status" value="1"/>
</dbReference>
<dbReference type="OrthoDB" id="568480at2"/>
<dbReference type="PANTHER" id="PTHR43845:SF1">
    <property type="entry name" value="BLR5969 PROTEIN"/>
    <property type="match status" value="1"/>
</dbReference>
<sequence length="541" mass="61545">MHTRFGHMRGKRPALRKPTIKRGPINIARQTLLRLTNMGLTTAYKAYRVHPAIWRFTARNYQPGLERIARLNAWMICQQASLDVPAYQDYLVENDYEFTWWDLQNYPATNKHDYVTQYSEDDRCWNGSIETVGTVVDESSGSSGKPFNWMRSKKELDTVHRNVAGYVTFLFGSRDLFCINAFSMGAWATGTNTGLAMAKVAMVKNTGPDLEKIIDTLTHFGPGHTYLISAYPPFLKHLVDYMDNDTERGSEYWDQFTLNGFVGGEAMTEGLREHVEKRFNRVYSGYGASDLTIGMAGETDVAVEIRKELTRNNDFRTALLGDNESRVPMIFQYNPLETFLETTEDNELIVTINSAAVMSPRLRYNIGDEATLINFDDMVGITRAFPHLAKRLSEAFKRQGMRLPFVLLFGRSDSTISYMGANIYPLDVENGLYRDERYAPLIDSFRIELQDTGALEMRPTLHIQLRDTSAAENLDADQREQMRTALTTGILEHLSAVSRDFKQSLEEDPSAADIRIELHDHGTGPFAEATKKIKNTYLMKS</sequence>
<reference evidence="1 2" key="1">
    <citation type="submission" date="2017-09" db="EMBL/GenBank/DDBJ databases">
        <title>Bacterial strain isolated from the female urinary microbiota.</title>
        <authorList>
            <person name="Thomas-White K."/>
            <person name="Kumar N."/>
            <person name="Forster S."/>
            <person name="Putonti C."/>
            <person name="Lawley T."/>
            <person name="Wolfe A.J."/>
        </authorList>
    </citation>
    <scope>NUCLEOTIDE SEQUENCE [LARGE SCALE GENOMIC DNA]</scope>
    <source>
        <strain evidence="1 2">UMB1301</strain>
    </source>
</reference>
<name>A0A2N6VN36_9MICO</name>